<reference evidence="1" key="1">
    <citation type="submission" date="2020-05" db="EMBL/GenBank/DDBJ databases">
        <title>WGS assembly of Panicum virgatum.</title>
        <authorList>
            <person name="Lovell J.T."/>
            <person name="Jenkins J."/>
            <person name="Shu S."/>
            <person name="Juenger T.E."/>
            <person name="Schmutz J."/>
        </authorList>
    </citation>
    <scope>NUCLEOTIDE SEQUENCE</scope>
    <source>
        <strain evidence="1">AP13</strain>
    </source>
</reference>
<name>A0A8T0NQD9_PANVG</name>
<sequence>MQDPARCQPRGCSASSPPRRRLSLKSEVRLPISSDCHHLGKFLDIDSWSTTWVGILTMEPEITSSGLLLHSFLWTRKHDMLTDGQSCNKFVTCKMNPLLQSCGRTYLQAQHFHLQDTVYCYSLQILACRVCHHEILASSILLKRTCNEVSDFFLILLCVVRHSDLKITFRYLNLLL</sequence>
<organism evidence="1 2">
    <name type="scientific">Panicum virgatum</name>
    <name type="common">Blackwell switchgrass</name>
    <dbReference type="NCBI Taxonomy" id="38727"/>
    <lineage>
        <taxon>Eukaryota</taxon>
        <taxon>Viridiplantae</taxon>
        <taxon>Streptophyta</taxon>
        <taxon>Embryophyta</taxon>
        <taxon>Tracheophyta</taxon>
        <taxon>Spermatophyta</taxon>
        <taxon>Magnoliopsida</taxon>
        <taxon>Liliopsida</taxon>
        <taxon>Poales</taxon>
        <taxon>Poaceae</taxon>
        <taxon>PACMAD clade</taxon>
        <taxon>Panicoideae</taxon>
        <taxon>Panicodae</taxon>
        <taxon>Paniceae</taxon>
        <taxon>Panicinae</taxon>
        <taxon>Panicum</taxon>
        <taxon>Panicum sect. Hiantes</taxon>
    </lineage>
</organism>
<evidence type="ECO:0000313" key="1">
    <source>
        <dbReference type="EMBL" id="KAG2548974.1"/>
    </source>
</evidence>
<comment type="caution">
    <text evidence="1">The sequence shown here is derived from an EMBL/GenBank/DDBJ whole genome shotgun (WGS) entry which is preliminary data.</text>
</comment>
<gene>
    <name evidence="1" type="ORF">PVAP13_9KG228926</name>
</gene>
<keyword evidence="2" id="KW-1185">Reference proteome</keyword>
<protein>
    <submittedName>
        <fullName evidence="1">Uncharacterized protein</fullName>
    </submittedName>
</protein>
<dbReference type="Proteomes" id="UP000823388">
    <property type="component" value="Chromosome 9K"/>
</dbReference>
<dbReference type="AlphaFoldDB" id="A0A8T0NQD9"/>
<evidence type="ECO:0000313" key="2">
    <source>
        <dbReference type="Proteomes" id="UP000823388"/>
    </source>
</evidence>
<accession>A0A8T0NQD9</accession>
<dbReference type="EMBL" id="CM029053">
    <property type="protein sequence ID" value="KAG2548974.1"/>
    <property type="molecule type" value="Genomic_DNA"/>
</dbReference>
<proteinExistence type="predicted"/>